<feature type="region of interest" description="Disordered" evidence="1">
    <location>
        <begin position="307"/>
        <end position="330"/>
    </location>
</feature>
<dbReference type="InterPro" id="IPR002347">
    <property type="entry name" value="SDR_fam"/>
</dbReference>
<evidence type="ECO:0000313" key="3">
    <source>
        <dbReference type="Proteomes" id="UP000317043"/>
    </source>
</evidence>
<dbReference type="Pfam" id="PF00106">
    <property type="entry name" value="adh_short"/>
    <property type="match status" value="1"/>
</dbReference>
<dbReference type="Gene3D" id="3.40.50.720">
    <property type="entry name" value="NAD(P)-binding Rossmann-like Domain"/>
    <property type="match status" value="1"/>
</dbReference>
<name>A0A543ATX4_9ACTN</name>
<dbReference type="PANTHER" id="PTHR44147">
    <property type="entry name" value="DEHYDROGENASE/REDUCTASE SDR FAMILY MEMBER 1"/>
    <property type="match status" value="1"/>
</dbReference>
<dbReference type="PRINTS" id="PR00081">
    <property type="entry name" value="GDHRDH"/>
</dbReference>
<organism evidence="2 3">
    <name type="scientific">Stackebrandtia endophytica</name>
    <dbReference type="NCBI Taxonomy" id="1496996"/>
    <lineage>
        <taxon>Bacteria</taxon>
        <taxon>Bacillati</taxon>
        <taxon>Actinomycetota</taxon>
        <taxon>Actinomycetes</taxon>
        <taxon>Glycomycetales</taxon>
        <taxon>Glycomycetaceae</taxon>
        <taxon>Stackebrandtia</taxon>
    </lineage>
</organism>
<dbReference type="EMBL" id="VFOW01000001">
    <property type="protein sequence ID" value="TQL75976.1"/>
    <property type="molecule type" value="Genomic_DNA"/>
</dbReference>
<dbReference type="NCBIfam" id="NF006159">
    <property type="entry name" value="PRK08303.1"/>
    <property type="match status" value="1"/>
</dbReference>
<feature type="compositionally biased region" description="Low complexity" evidence="1">
    <location>
        <begin position="307"/>
        <end position="316"/>
    </location>
</feature>
<dbReference type="SUPFAM" id="SSF51735">
    <property type="entry name" value="NAD(P)-binding Rossmann-fold domains"/>
    <property type="match status" value="1"/>
</dbReference>
<comment type="caution">
    <text evidence="2">The sequence shown here is derived from an EMBL/GenBank/DDBJ whole genome shotgun (WGS) entry which is preliminary data.</text>
</comment>
<gene>
    <name evidence="2" type="ORF">FB566_1496</name>
</gene>
<sequence>MTDKPLAGRIALVAGATRGAGRATALALADKGAYVYATGRSSRSHRSEVDRPETIEDVGDQIAAAGGEGAAVIVDHLDPAQVDTLVERIRTEQGRLDILVNNLWGGDHLVGWDKSLWEHDIDDGLRVLRLGVDSHLITAHAALKLLVEHPDGLHVEVTDGTEEFNERYRDSMFYDLAKVIPHRITFGLAKELATKACTAVCVTPGWIRSEAMLDTHFKVTEENWREGAKQDEHFLISETPNFLARGIAALAADPTVHRFNGRVMSSFDLSQEYGTTDVDGSTPDSVGYITAAVFEGRDVDVADYRLSSPPSVSCSPARRRRRNSRHSTPAHEIAMTATTIQRTVTT</sequence>
<dbReference type="Proteomes" id="UP000317043">
    <property type="component" value="Unassembled WGS sequence"/>
</dbReference>
<dbReference type="InterPro" id="IPR036291">
    <property type="entry name" value="NAD(P)-bd_dom_sf"/>
</dbReference>
<dbReference type="AlphaFoldDB" id="A0A543ATX4"/>
<keyword evidence="3" id="KW-1185">Reference proteome</keyword>
<evidence type="ECO:0000313" key="2">
    <source>
        <dbReference type="EMBL" id="TQL75976.1"/>
    </source>
</evidence>
<accession>A0A543ATX4</accession>
<reference evidence="2 3" key="1">
    <citation type="submission" date="2019-06" db="EMBL/GenBank/DDBJ databases">
        <title>Sequencing the genomes of 1000 actinobacteria strains.</title>
        <authorList>
            <person name="Klenk H.-P."/>
        </authorList>
    </citation>
    <scope>NUCLEOTIDE SEQUENCE [LARGE SCALE GENOMIC DNA]</scope>
    <source>
        <strain evidence="2 3">DSM 45928</strain>
    </source>
</reference>
<dbReference type="InParanoid" id="A0A543ATX4"/>
<protein>
    <submittedName>
        <fullName evidence="2">NAD(P)-dependent dehydrogenase (Short-subunit alcohol dehydrogenase family)</fullName>
    </submittedName>
</protein>
<dbReference type="RefSeq" id="WP_142036685.1">
    <property type="nucleotide sequence ID" value="NZ_JBHTGS010000001.1"/>
</dbReference>
<dbReference type="PANTHER" id="PTHR44147:SF2">
    <property type="entry name" value="DEHYDROGENASE_REDUCTASE SDR FAMILY MEMBER 1"/>
    <property type="match status" value="1"/>
</dbReference>
<proteinExistence type="predicted"/>
<dbReference type="OrthoDB" id="63584at2"/>
<evidence type="ECO:0000256" key="1">
    <source>
        <dbReference type="SAM" id="MobiDB-lite"/>
    </source>
</evidence>